<sequence>MVFDRLKGIVTDKPYTLNLADPDGKKLEFESGGGITSMGHYVFAAEMTQGGEGTHVSLNVHTGDNTPKALLDGWKNQKAGEKLLKTLDEAV</sequence>
<protein>
    <recommendedName>
        <fullName evidence="3">Polyketide cyclase</fullName>
    </recommendedName>
</protein>
<dbReference type="RefSeq" id="WP_338748605.1">
    <property type="nucleotide sequence ID" value="NZ_CP144913.1"/>
</dbReference>
<name>A0ABZ2MFJ3_9MICO</name>
<evidence type="ECO:0008006" key="3">
    <source>
        <dbReference type="Google" id="ProtNLM"/>
    </source>
</evidence>
<gene>
    <name evidence="1" type="ORF">V1351_12875</name>
</gene>
<organism evidence="1 2">
    <name type="scientific">Janibacter alittae</name>
    <dbReference type="NCBI Taxonomy" id="3115209"/>
    <lineage>
        <taxon>Bacteria</taxon>
        <taxon>Bacillati</taxon>
        <taxon>Actinomycetota</taxon>
        <taxon>Actinomycetes</taxon>
        <taxon>Micrococcales</taxon>
        <taxon>Intrasporangiaceae</taxon>
        <taxon>Janibacter</taxon>
    </lineage>
</organism>
<dbReference type="EMBL" id="CP144913">
    <property type="protein sequence ID" value="WXB75834.1"/>
    <property type="molecule type" value="Genomic_DNA"/>
</dbReference>
<keyword evidence="2" id="KW-1185">Reference proteome</keyword>
<reference evidence="1 2" key="1">
    <citation type="submission" date="2024-02" db="EMBL/GenBank/DDBJ databases">
        <title>Janibacter sp. nov., isolated from gut of marine sandworm.</title>
        <authorList>
            <person name="Kim B."/>
            <person name="Jun M.O."/>
            <person name="Shin N.-R."/>
        </authorList>
    </citation>
    <scope>NUCLEOTIDE SEQUENCE [LARGE SCALE GENOMIC DNA]</scope>
    <source>
        <strain evidence="1 2">A1S7</strain>
    </source>
</reference>
<evidence type="ECO:0000313" key="2">
    <source>
        <dbReference type="Proteomes" id="UP001382727"/>
    </source>
</evidence>
<dbReference type="Proteomes" id="UP001382727">
    <property type="component" value="Chromosome"/>
</dbReference>
<evidence type="ECO:0000313" key="1">
    <source>
        <dbReference type="EMBL" id="WXB75834.1"/>
    </source>
</evidence>
<proteinExistence type="predicted"/>
<accession>A0ABZ2MFJ3</accession>